<dbReference type="OrthoDB" id="9798761at2"/>
<organism evidence="2 3">
    <name type="scientific">Desulforapulum autotrophicum (strain ATCC 43914 / DSM 3382 / VKM B-1955 / HRM2)</name>
    <name type="common">Desulfobacterium autotrophicum</name>
    <dbReference type="NCBI Taxonomy" id="177437"/>
    <lineage>
        <taxon>Bacteria</taxon>
        <taxon>Pseudomonadati</taxon>
        <taxon>Thermodesulfobacteriota</taxon>
        <taxon>Desulfobacteria</taxon>
        <taxon>Desulfobacterales</taxon>
        <taxon>Desulfobacteraceae</taxon>
        <taxon>Desulforapulum</taxon>
    </lineage>
</organism>
<evidence type="ECO:0000313" key="3">
    <source>
        <dbReference type="Proteomes" id="UP000000442"/>
    </source>
</evidence>
<dbReference type="AlphaFoldDB" id="C0QAR4"/>
<dbReference type="KEGG" id="dat:HRM2_37890"/>
<gene>
    <name evidence="2" type="ordered locus">HRM2_37890</name>
</gene>
<keyword evidence="3" id="KW-1185">Reference proteome</keyword>
<dbReference type="HOGENOM" id="CLU_2600300_0_0_7"/>
<sequence>MFPCEGQTDWAGVQPINGDNHDFWIGVVVPQSDFLNKVQEKRWALLVVILGVFALGLLMAGYVGAEASFYFYMKLLSDR</sequence>
<name>C0QAR4_DESAH</name>
<feature type="transmembrane region" description="Helical" evidence="1">
    <location>
        <begin position="43"/>
        <end position="65"/>
    </location>
</feature>
<dbReference type="RefSeq" id="WP_015905593.1">
    <property type="nucleotide sequence ID" value="NC_012108.1"/>
</dbReference>
<accession>C0QAR4</accession>
<evidence type="ECO:0000313" key="2">
    <source>
        <dbReference type="EMBL" id="ACN16847.1"/>
    </source>
</evidence>
<keyword evidence="1" id="KW-1133">Transmembrane helix</keyword>
<reference evidence="2 3" key="1">
    <citation type="journal article" date="2009" name="Environ. Microbiol.">
        <title>Genome sequence of Desulfobacterium autotrophicum HRM2, a marine sulfate reducer oxidizing organic carbon completely to carbon dioxide.</title>
        <authorList>
            <person name="Strittmatter A.W."/>
            <person name="Liesegang H."/>
            <person name="Rabus R."/>
            <person name="Decker I."/>
            <person name="Amann J."/>
            <person name="Andres S."/>
            <person name="Henne A."/>
            <person name="Fricke W.F."/>
            <person name="Martinez-Arias R."/>
            <person name="Bartels D."/>
            <person name="Goesmann A."/>
            <person name="Krause L."/>
            <person name="Puehler A."/>
            <person name="Klenk H.P."/>
            <person name="Richter M."/>
            <person name="Schuler M."/>
            <person name="Gloeckner F.O."/>
            <person name="Meyerdierks A."/>
            <person name="Gottschalk G."/>
            <person name="Amann R."/>
        </authorList>
    </citation>
    <scope>NUCLEOTIDE SEQUENCE [LARGE SCALE GENOMIC DNA]</scope>
    <source>
        <strain evidence="3">ATCC 43914 / DSM 3382 / HRM2</strain>
    </source>
</reference>
<dbReference type="STRING" id="177437.HRM2_37890"/>
<protein>
    <submittedName>
        <fullName evidence="2">Uncharacterized protein</fullName>
    </submittedName>
</protein>
<keyword evidence="1" id="KW-0812">Transmembrane</keyword>
<dbReference type="EMBL" id="CP001087">
    <property type="protein sequence ID" value="ACN16847.1"/>
    <property type="molecule type" value="Genomic_DNA"/>
</dbReference>
<evidence type="ECO:0000256" key="1">
    <source>
        <dbReference type="SAM" id="Phobius"/>
    </source>
</evidence>
<keyword evidence="1" id="KW-0472">Membrane</keyword>
<dbReference type="Proteomes" id="UP000000442">
    <property type="component" value="Chromosome"/>
</dbReference>
<proteinExistence type="predicted"/>